<sequence length="197" mass="22758">MRRYIITPVEDKDWTSLVEIQFRAFSTECFFHLLYGEDTHLNRSRCKERYLGQLRKQTNILWLKATDAHDPERKLLGAAKYDLNPAYTAGIPLKFNPDSMFWLDDVEEKKAAAATWELVTDRRAKHIKAPHIQLDLIFVAPEYQGKAIGNGLLDWGIELASHMMLPLEVYGNVGELGYSIYHNAEKAKIDARWHPDV</sequence>
<gene>
    <name evidence="1" type="ORF">LOY88_000384</name>
</gene>
<evidence type="ECO:0000313" key="1">
    <source>
        <dbReference type="EMBL" id="KAI2392919.1"/>
    </source>
</evidence>
<reference evidence="1" key="1">
    <citation type="journal article" date="2022" name="bioRxiv">
        <title>Population genetic analysis of Ophidiomyces ophidiicola, the causative agent of snake fungal disease, indicates recent introductions to the USA.</title>
        <authorList>
            <person name="Ladner J.T."/>
            <person name="Palmer J.M."/>
            <person name="Ettinger C.L."/>
            <person name="Stajich J.E."/>
            <person name="Farrell T.M."/>
            <person name="Glorioso B.M."/>
            <person name="Lawson B."/>
            <person name="Price S.J."/>
            <person name="Stengle A.G."/>
            <person name="Grear D.A."/>
            <person name="Lorch J.M."/>
        </authorList>
    </citation>
    <scope>NUCLEOTIDE SEQUENCE</scope>
    <source>
        <strain evidence="1">NWHC 24266-5</strain>
    </source>
</reference>
<name>A0ACB8V4W9_9EURO</name>
<proteinExistence type="predicted"/>
<accession>A0ACB8V4W9</accession>
<comment type="caution">
    <text evidence="1">The sequence shown here is derived from an EMBL/GenBank/DDBJ whole genome shotgun (WGS) entry which is preliminary data.</text>
</comment>
<protein>
    <submittedName>
        <fullName evidence="1">Uncharacterized protein</fullName>
    </submittedName>
</protein>
<organism evidence="1">
    <name type="scientific">Ophidiomyces ophidiicola</name>
    <dbReference type="NCBI Taxonomy" id="1387563"/>
    <lineage>
        <taxon>Eukaryota</taxon>
        <taxon>Fungi</taxon>
        <taxon>Dikarya</taxon>
        <taxon>Ascomycota</taxon>
        <taxon>Pezizomycotina</taxon>
        <taxon>Eurotiomycetes</taxon>
        <taxon>Eurotiomycetidae</taxon>
        <taxon>Onygenales</taxon>
        <taxon>Onygenaceae</taxon>
        <taxon>Ophidiomyces</taxon>
    </lineage>
</organism>
<dbReference type="EMBL" id="JALBCA010000004">
    <property type="protein sequence ID" value="KAI2392919.1"/>
    <property type="molecule type" value="Genomic_DNA"/>
</dbReference>